<evidence type="ECO:0000313" key="1">
    <source>
        <dbReference type="EMBL" id="KAK3740441.1"/>
    </source>
</evidence>
<reference evidence="1" key="1">
    <citation type="journal article" date="2023" name="G3 (Bethesda)">
        <title>A reference genome for the long-term kleptoplast-retaining sea slug Elysia crispata morphotype clarki.</title>
        <authorList>
            <person name="Eastman K.E."/>
            <person name="Pendleton A.L."/>
            <person name="Shaikh M.A."/>
            <person name="Suttiyut T."/>
            <person name="Ogas R."/>
            <person name="Tomko P."/>
            <person name="Gavelis G."/>
            <person name="Widhalm J.R."/>
            <person name="Wisecaver J.H."/>
        </authorList>
    </citation>
    <scope>NUCLEOTIDE SEQUENCE</scope>
    <source>
        <strain evidence="1">ECLA1</strain>
    </source>
</reference>
<accession>A0AAE1CW00</accession>
<protein>
    <submittedName>
        <fullName evidence="1">Uncharacterized protein</fullName>
    </submittedName>
</protein>
<comment type="caution">
    <text evidence="1">The sequence shown here is derived from an EMBL/GenBank/DDBJ whole genome shotgun (WGS) entry which is preliminary data.</text>
</comment>
<name>A0AAE1CW00_9GAST</name>
<sequence length="219" mass="25458">MWEDAITYLKGEAPRVKDKIKQNREKIIHKVVSDRVEKYFAKGKQVFKDTTTHVKGKSPGVKDKIKQNREKIIHKVVSDRVEKYFAKGKQVFKDTATHVKGKSPGVKDKIKPAWEKAEQNIRGDEKIFYDYRGIVGTDDFDEAVALLLTHFDSPFSKSECLEECKEYPHLLFDPRAVQFAHLDCPPLCKEALARAIDYEEVNYFPADFDTPLLLRYREY</sequence>
<keyword evidence="2" id="KW-1185">Reference proteome</keyword>
<dbReference type="Proteomes" id="UP001283361">
    <property type="component" value="Unassembled WGS sequence"/>
</dbReference>
<evidence type="ECO:0000313" key="2">
    <source>
        <dbReference type="Proteomes" id="UP001283361"/>
    </source>
</evidence>
<proteinExistence type="predicted"/>
<organism evidence="1 2">
    <name type="scientific">Elysia crispata</name>
    <name type="common">lettuce slug</name>
    <dbReference type="NCBI Taxonomy" id="231223"/>
    <lineage>
        <taxon>Eukaryota</taxon>
        <taxon>Metazoa</taxon>
        <taxon>Spiralia</taxon>
        <taxon>Lophotrochozoa</taxon>
        <taxon>Mollusca</taxon>
        <taxon>Gastropoda</taxon>
        <taxon>Heterobranchia</taxon>
        <taxon>Euthyneura</taxon>
        <taxon>Panpulmonata</taxon>
        <taxon>Sacoglossa</taxon>
        <taxon>Placobranchoidea</taxon>
        <taxon>Plakobranchidae</taxon>
        <taxon>Elysia</taxon>
    </lineage>
</organism>
<gene>
    <name evidence="1" type="ORF">RRG08_000430</name>
</gene>
<dbReference type="AlphaFoldDB" id="A0AAE1CW00"/>
<dbReference type="EMBL" id="JAWDGP010006468">
    <property type="protein sequence ID" value="KAK3740441.1"/>
    <property type="molecule type" value="Genomic_DNA"/>
</dbReference>